<dbReference type="Proteomes" id="UP000698242">
    <property type="component" value="Unassembled WGS sequence"/>
</dbReference>
<dbReference type="InterPro" id="IPR050356">
    <property type="entry name" value="SulA_CellDiv_inhibitor"/>
</dbReference>
<dbReference type="InterPro" id="IPR001126">
    <property type="entry name" value="UmuC"/>
</dbReference>
<reference evidence="5" key="1">
    <citation type="submission" date="2013-03" db="EMBL/GenBank/DDBJ databases">
        <title>Genome Sequence of the Profundibacterium mesophilum strain KAUST100406-0324T from Red Sea, a novel genus in the family Rhodobacteraceae.</title>
        <authorList>
            <person name="Essack M."/>
            <person name="Alam I."/>
            <person name="Lafi F."/>
            <person name="Alawi W."/>
            <person name="Kamanu F."/>
            <person name="Al-Suwailem A."/>
            <person name="Lee O.O."/>
            <person name="Xu Y."/>
            <person name="Bajic V."/>
            <person name="Qian P.-Y."/>
            <person name="Archer J."/>
        </authorList>
    </citation>
    <scope>NUCLEOTIDE SEQUENCE</scope>
    <source>
        <strain evidence="5">KAUST100406-0324</strain>
    </source>
</reference>
<evidence type="ECO:0000256" key="2">
    <source>
        <dbReference type="ARBA" id="ARBA00022763"/>
    </source>
</evidence>
<dbReference type="PANTHER" id="PTHR35369:SF2">
    <property type="entry name" value="BLR3025 PROTEIN"/>
    <property type="match status" value="1"/>
</dbReference>
<feature type="domain" description="UmuC" evidence="4">
    <location>
        <begin position="28"/>
        <end position="152"/>
    </location>
</feature>
<dbReference type="Gene3D" id="3.30.70.270">
    <property type="match status" value="1"/>
</dbReference>
<evidence type="ECO:0000313" key="6">
    <source>
        <dbReference type="Proteomes" id="UP000698242"/>
    </source>
</evidence>
<organism evidence="5 6">
    <name type="scientific">Profundibacterium mesophilum KAUST100406-0324</name>
    <dbReference type="NCBI Taxonomy" id="1037889"/>
    <lineage>
        <taxon>Bacteria</taxon>
        <taxon>Pseudomonadati</taxon>
        <taxon>Pseudomonadota</taxon>
        <taxon>Alphaproteobacteria</taxon>
        <taxon>Rhodobacterales</taxon>
        <taxon>Roseobacteraceae</taxon>
        <taxon>Profundibacterium</taxon>
    </lineage>
</organism>
<dbReference type="Pfam" id="PF00817">
    <property type="entry name" value="IMS"/>
    <property type="match status" value="1"/>
</dbReference>
<dbReference type="SUPFAM" id="SSF56672">
    <property type="entry name" value="DNA/RNA polymerases"/>
    <property type="match status" value="1"/>
</dbReference>
<dbReference type="InterPro" id="IPR043128">
    <property type="entry name" value="Rev_trsase/Diguanyl_cyclase"/>
</dbReference>
<evidence type="ECO:0000313" key="5">
    <source>
        <dbReference type="EMBL" id="KAF0676512.1"/>
    </source>
</evidence>
<gene>
    <name evidence="5" type="ORF">PMES_01244</name>
</gene>
<evidence type="ECO:0000259" key="4">
    <source>
        <dbReference type="Pfam" id="PF00817"/>
    </source>
</evidence>
<keyword evidence="6" id="KW-1185">Reference proteome</keyword>
<proteinExistence type="inferred from homology"/>
<feature type="region of interest" description="Disordered" evidence="3">
    <location>
        <begin position="159"/>
        <end position="212"/>
    </location>
</feature>
<name>A0A921TDS0_9RHOB</name>
<dbReference type="OrthoDB" id="9788640at2"/>
<dbReference type="InterPro" id="IPR043502">
    <property type="entry name" value="DNA/RNA_pol_sf"/>
</dbReference>
<keyword evidence="2" id="KW-0227">DNA damage</keyword>
<accession>A0A921TDS0</accession>
<comment type="caution">
    <text evidence="5">The sequence shown here is derived from an EMBL/GenBank/DDBJ whole genome shotgun (WGS) entry which is preliminary data.</text>
</comment>
<sequence length="559" mass="60306">MSHHRILSLWFPRMGAERLSRRARGTLDPPLAIVAERGNAHVLVSLSHSAQKAGLRRGQGLRDAQAICPELRVVQHDPQAEAAFLAALGRWAGKFSPWVAQEPPAALLLDLTGCAHLFGGEEALLLEIGQDCHRQGLTVRAGIADTVGAAWALARFSGTRPGSERSGDAIDQEAPATRARAVRRRAWERGGSAVPALPGPRPGSPDAGRIAPPGGTAAAIAALPVAALRLDPETVSALSRLGLRRVRDLSAQPRGALARRFGHALIRRLDQALGIEPEPVSPSRPGGHFAVRLTLPDPIGLESDLLAAIDRLLPPLCARLHAAGHSARRLRLCCQRSDGTAEHIELGLARPAHEPDRLRPLLKMKLAGMDAGFGIDMIRLEAHVTEPARAQQHSGHAEALADATMRRGPNRTDLDDLLGRLGARIGLGAITRRHSADSHIPEKSIRVMAAADGLDREDAGFTAGPRNARPLLLWPPEAVNAPCRPALSTRFGWRGRQLEPSALIGPERIAPEWWLDDPAWRSGVRDYWCVTCLEGDRLWLFYAHGATLSQGWFCQGSFA</sequence>
<dbReference type="CDD" id="cd03468">
    <property type="entry name" value="PolY_like"/>
    <property type="match status" value="1"/>
</dbReference>
<evidence type="ECO:0000256" key="1">
    <source>
        <dbReference type="ARBA" id="ARBA00010945"/>
    </source>
</evidence>
<evidence type="ECO:0000256" key="3">
    <source>
        <dbReference type="SAM" id="MobiDB-lite"/>
    </source>
</evidence>
<dbReference type="GO" id="GO:0006281">
    <property type="term" value="P:DNA repair"/>
    <property type="evidence" value="ECO:0007669"/>
    <property type="project" value="InterPro"/>
</dbReference>
<dbReference type="PANTHER" id="PTHR35369">
    <property type="entry name" value="BLR3025 PROTEIN-RELATED"/>
    <property type="match status" value="1"/>
</dbReference>
<dbReference type="EMBL" id="APKE01000014">
    <property type="protein sequence ID" value="KAF0676512.1"/>
    <property type="molecule type" value="Genomic_DNA"/>
</dbReference>
<dbReference type="Gene3D" id="3.40.1170.60">
    <property type="match status" value="1"/>
</dbReference>
<protein>
    <submittedName>
        <fullName evidence="5">DNA repair enzyme</fullName>
    </submittedName>
</protein>
<dbReference type="RefSeq" id="WP_159964638.1">
    <property type="nucleotide sequence ID" value="NZ_APKE01000014.1"/>
</dbReference>
<dbReference type="AlphaFoldDB" id="A0A921TDS0"/>
<comment type="similarity">
    <text evidence="1">Belongs to the DNA polymerase type-Y family.</text>
</comment>